<dbReference type="SMART" id="SM00471">
    <property type="entry name" value="HDc"/>
    <property type="match status" value="1"/>
</dbReference>
<dbReference type="InterPro" id="IPR003607">
    <property type="entry name" value="HD/PDEase_dom"/>
</dbReference>
<feature type="transmembrane region" description="Helical" evidence="8">
    <location>
        <begin position="280"/>
        <end position="300"/>
    </location>
</feature>
<dbReference type="Proteomes" id="UP001310022">
    <property type="component" value="Unassembled WGS sequence"/>
</dbReference>
<evidence type="ECO:0000256" key="1">
    <source>
        <dbReference type="ARBA" id="ARBA00004236"/>
    </source>
</evidence>
<keyword evidence="5 8" id="KW-1133">Transmembrane helix</keyword>
<keyword evidence="11" id="KW-1185">Reference proteome</keyword>
<dbReference type="InterPro" id="IPR006674">
    <property type="entry name" value="HD_domain"/>
</dbReference>
<dbReference type="RefSeq" id="WP_338238882.1">
    <property type="nucleotide sequence ID" value="NZ_BQKE01000003.1"/>
</dbReference>
<dbReference type="AlphaFoldDB" id="A0AAN5APE9"/>
<proteinExistence type="predicted"/>
<dbReference type="GO" id="GO:0051607">
    <property type="term" value="P:defense response to virus"/>
    <property type="evidence" value="ECO:0007669"/>
    <property type="project" value="UniProtKB-KW"/>
</dbReference>
<evidence type="ECO:0000256" key="2">
    <source>
        <dbReference type="ARBA" id="ARBA00022475"/>
    </source>
</evidence>
<comment type="caution">
    <text evidence="10">The sequence shown here is derived from an EMBL/GenBank/DDBJ whole genome shotgun (WGS) entry which is preliminary data.</text>
</comment>
<dbReference type="Gene3D" id="1.10.3210.10">
    <property type="entry name" value="Hypothetical protein af1432"/>
    <property type="match status" value="1"/>
</dbReference>
<keyword evidence="2" id="KW-1003">Cell membrane</keyword>
<evidence type="ECO:0000259" key="9">
    <source>
        <dbReference type="SMART" id="SM00471"/>
    </source>
</evidence>
<keyword evidence="7 8" id="KW-0472">Membrane</keyword>
<comment type="subcellular location">
    <subcellularLocation>
        <location evidence="1">Cell membrane</location>
    </subcellularLocation>
</comment>
<dbReference type="GO" id="GO:0005886">
    <property type="term" value="C:plasma membrane"/>
    <property type="evidence" value="ECO:0007669"/>
    <property type="project" value="UniProtKB-SubCell"/>
</dbReference>
<dbReference type="Pfam" id="PF01966">
    <property type="entry name" value="HD"/>
    <property type="match status" value="1"/>
</dbReference>
<keyword evidence="6" id="KW-0051">Antiviral defense</keyword>
<name>A0AAN5APE9_9BACT</name>
<dbReference type="CDD" id="cd00077">
    <property type="entry name" value="HDc"/>
    <property type="match status" value="1"/>
</dbReference>
<accession>A0AAN5APE9</accession>
<dbReference type="EMBL" id="BQKE01000003">
    <property type="protein sequence ID" value="GJM63763.1"/>
    <property type="molecule type" value="Genomic_DNA"/>
</dbReference>
<dbReference type="Pfam" id="PF18967">
    <property type="entry name" value="PycTM"/>
    <property type="match status" value="1"/>
</dbReference>
<feature type="transmembrane region" description="Helical" evidence="8">
    <location>
        <begin position="375"/>
        <end position="396"/>
    </location>
</feature>
<evidence type="ECO:0000256" key="7">
    <source>
        <dbReference type="ARBA" id="ARBA00023136"/>
    </source>
</evidence>
<evidence type="ECO:0000256" key="3">
    <source>
        <dbReference type="ARBA" id="ARBA00022692"/>
    </source>
</evidence>
<dbReference type="SUPFAM" id="SSF109604">
    <property type="entry name" value="HD-domain/PDEase-like"/>
    <property type="match status" value="1"/>
</dbReference>
<dbReference type="InterPro" id="IPR043760">
    <property type="entry name" value="PycTM_dom"/>
</dbReference>
<keyword evidence="4" id="KW-0547">Nucleotide-binding</keyword>
<keyword evidence="3 8" id="KW-0812">Transmembrane</keyword>
<evidence type="ECO:0000256" key="8">
    <source>
        <dbReference type="SAM" id="Phobius"/>
    </source>
</evidence>
<gene>
    <name evidence="10" type="ORF">PEDI_43150</name>
</gene>
<sequence length="397" mass="46292">MLGVTKDKEALLKEVEEHVVAFYNEHIDQTVCTFHNFQHVLGVMEEARLIGKQYDISEQELFCLEVAAWFHDAGYSKQANGHERVSQEMARAFLTGKLPEEEIQQIEKLIDATRMDAKPEGLLACIMSDADFFHFHRDDFVLYSKAFMHELRAKENKDFEDSYYWKMTLNFMEMHRYKTDFAQKHFAAGKRMNMDRVRELSKGKKAKEEKKHKIKKEEKLFKKPSTERGIQSMFRLTSRNQISLSSIADNKANILLTVTSLIVSVGAMTGYPMVQENKELFIPLMLFLLTSLATLILAILSTRPTVTSGIPSDEDLKQKKVNLLFFGNFWRMEYGVYEKEVNRLMQDYDSLYNNMIKDQYFLGLVLAKKFKLLRLAYTVFMIGFTSSILAYLFVYFI</sequence>
<reference evidence="10 11" key="1">
    <citation type="submission" date="2021-12" db="EMBL/GenBank/DDBJ databases">
        <title>Genome sequencing of bacteria with rrn-lacking chromosome and rrn-plasmid.</title>
        <authorList>
            <person name="Anda M."/>
            <person name="Iwasaki W."/>
        </authorList>
    </citation>
    <scope>NUCLEOTIDE SEQUENCE [LARGE SCALE GENOMIC DNA]</scope>
    <source>
        <strain evidence="10 11">NBRC 15940</strain>
    </source>
</reference>
<protein>
    <recommendedName>
        <fullName evidence="9">HD/PDEase domain-containing protein</fullName>
    </recommendedName>
</protein>
<feature type="domain" description="HD/PDEase" evidence="9">
    <location>
        <begin position="32"/>
        <end position="145"/>
    </location>
</feature>
<dbReference type="GO" id="GO:0000166">
    <property type="term" value="F:nucleotide binding"/>
    <property type="evidence" value="ECO:0007669"/>
    <property type="project" value="UniProtKB-KW"/>
</dbReference>
<organism evidence="10 11">
    <name type="scientific">Persicobacter diffluens</name>
    <dbReference type="NCBI Taxonomy" id="981"/>
    <lineage>
        <taxon>Bacteria</taxon>
        <taxon>Pseudomonadati</taxon>
        <taxon>Bacteroidota</taxon>
        <taxon>Cytophagia</taxon>
        <taxon>Cytophagales</taxon>
        <taxon>Persicobacteraceae</taxon>
        <taxon>Persicobacter</taxon>
    </lineage>
</organism>
<feature type="transmembrane region" description="Helical" evidence="8">
    <location>
        <begin position="254"/>
        <end position="274"/>
    </location>
</feature>
<evidence type="ECO:0000256" key="4">
    <source>
        <dbReference type="ARBA" id="ARBA00022741"/>
    </source>
</evidence>
<evidence type="ECO:0000313" key="10">
    <source>
        <dbReference type="EMBL" id="GJM63763.1"/>
    </source>
</evidence>
<evidence type="ECO:0000313" key="11">
    <source>
        <dbReference type="Proteomes" id="UP001310022"/>
    </source>
</evidence>
<evidence type="ECO:0000256" key="6">
    <source>
        <dbReference type="ARBA" id="ARBA00023118"/>
    </source>
</evidence>
<evidence type="ECO:0000256" key="5">
    <source>
        <dbReference type="ARBA" id="ARBA00022989"/>
    </source>
</evidence>